<evidence type="ECO:0000256" key="1">
    <source>
        <dbReference type="ARBA" id="ARBA00009764"/>
    </source>
</evidence>
<evidence type="ECO:0000256" key="4">
    <source>
        <dbReference type="ARBA" id="ARBA00023143"/>
    </source>
</evidence>
<dbReference type="PANTHER" id="PTHR30288:SF0">
    <property type="entry name" value="FLAGELLAR HOOK-ASSOCIATED PROTEIN 2"/>
    <property type="match status" value="1"/>
</dbReference>
<sequence length="580" mass="57862">MATSANSALSFQGLSTGIQTDALVSAILAQEGQGLAALQARQTRNNNKTTALTAMQTSMTSLFVSLAALQDKFNARTVTSTDTNNSYVTATASGAGAGTYDVKVSTLATKGRISPTLDASGNPTNLAVANPANAIFTAGQTTGTFAVQGTDGVIKTFQVTNNSLNGLRDAINASGAGVTASIVNTGTGTTPYQLVITANATGTGQTGGNITLADITNGTSSSAGASVNTLGITAGFVDSTTAPTTITGLSSATSGATAQNAVFTLNGIQLTRQSNVVSDAADGITFTLKQGGQTGSTTLTVSQDISTATAGIQDVITKFNALVSGYKSASATTKNSDGSLNQGPLAGDSTSRSIMAQIRTALTGASAGLPSTAPFTVPASLGVRTNSDGTLSLDTTTFKAAMEKDPSAALRLFTFSGDTTNGVVSFKSGGAKTATGPVTFNIDQFTTGGTVSGTFSGTYNGTAFSNVRLTGSNGTLVGAAGTPLEGLTLSVTATGTGTLTLARGAGQAVSDLITSFSASGTGFLSSALNNIRTQNQTLATQISAAQSALNRRKQVLQLQFSTMESTVAQMRASASSLTGA</sequence>
<dbReference type="Proteomes" id="UP001165069">
    <property type="component" value="Unassembled WGS sequence"/>
</dbReference>
<comment type="subcellular location">
    <subcellularLocation>
        <location evidence="5">Secreted</location>
    </subcellularLocation>
    <subcellularLocation>
        <location evidence="5">Bacterial flagellum</location>
    </subcellularLocation>
</comment>
<evidence type="ECO:0000256" key="3">
    <source>
        <dbReference type="ARBA" id="ARBA00023054"/>
    </source>
</evidence>
<evidence type="ECO:0000256" key="5">
    <source>
        <dbReference type="RuleBase" id="RU362066"/>
    </source>
</evidence>
<evidence type="ECO:0000256" key="2">
    <source>
        <dbReference type="ARBA" id="ARBA00011255"/>
    </source>
</evidence>
<dbReference type="InterPro" id="IPR010809">
    <property type="entry name" value="FliD_C"/>
</dbReference>
<protein>
    <recommendedName>
        <fullName evidence="5">Flagellar hook-associated protein 2</fullName>
        <shortName evidence="5">HAP2</shortName>
    </recommendedName>
    <alternativeName>
        <fullName evidence="5">Flagellar cap protein</fullName>
    </alternativeName>
</protein>
<dbReference type="Pfam" id="PF07195">
    <property type="entry name" value="FliD_C"/>
    <property type="match status" value="1"/>
</dbReference>
<evidence type="ECO:0000259" key="7">
    <source>
        <dbReference type="Pfam" id="PF07195"/>
    </source>
</evidence>
<accession>A0ABQ5QFS9</accession>
<dbReference type="InterPro" id="IPR003481">
    <property type="entry name" value="FliD_N"/>
</dbReference>
<evidence type="ECO:0000259" key="6">
    <source>
        <dbReference type="Pfam" id="PF02465"/>
    </source>
</evidence>
<dbReference type="InterPro" id="IPR040026">
    <property type="entry name" value="FliD"/>
</dbReference>
<dbReference type="Pfam" id="PF02465">
    <property type="entry name" value="FliD_N"/>
    <property type="match status" value="1"/>
</dbReference>
<gene>
    <name evidence="8" type="ORF">GETHLI_16830</name>
</gene>
<keyword evidence="5" id="KW-0964">Secreted</keyword>
<organism evidence="8 9">
    <name type="scientific">Geothrix limicola</name>
    <dbReference type="NCBI Taxonomy" id="2927978"/>
    <lineage>
        <taxon>Bacteria</taxon>
        <taxon>Pseudomonadati</taxon>
        <taxon>Acidobacteriota</taxon>
        <taxon>Holophagae</taxon>
        <taxon>Holophagales</taxon>
        <taxon>Holophagaceae</taxon>
        <taxon>Geothrix</taxon>
    </lineage>
</organism>
<feature type="domain" description="Flagellar hook-associated protein 2 C-terminal" evidence="7">
    <location>
        <begin position="258"/>
        <end position="571"/>
    </location>
</feature>
<keyword evidence="3" id="KW-0175">Coiled coil</keyword>
<keyword evidence="9" id="KW-1185">Reference proteome</keyword>
<comment type="caution">
    <text evidence="8">The sequence shown here is derived from an EMBL/GenBank/DDBJ whole genome shotgun (WGS) entry which is preliminary data.</text>
</comment>
<dbReference type="RefSeq" id="WP_285573887.1">
    <property type="nucleotide sequence ID" value="NZ_BSDE01000003.1"/>
</dbReference>
<comment type="subunit">
    <text evidence="2 5">Homopentamer.</text>
</comment>
<evidence type="ECO:0000313" key="8">
    <source>
        <dbReference type="EMBL" id="GLH73181.1"/>
    </source>
</evidence>
<dbReference type="PANTHER" id="PTHR30288">
    <property type="entry name" value="FLAGELLAR CAP/ASSEMBLY PROTEIN FLID"/>
    <property type="match status" value="1"/>
</dbReference>
<proteinExistence type="inferred from homology"/>
<reference evidence="8 9" key="1">
    <citation type="journal article" date="2023" name="Antonie Van Leeuwenhoek">
        <title>Mesoterricola silvestris gen. nov., sp. nov., Mesoterricola sediminis sp. nov., Geothrix oryzae sp. nov., Geothrix edaphica sp. nov., Geothrix rubra sp. nov., and Geothrix limicola sp. nov., six novel members of Acidobacteriota isolated from soils.</title>
        <authorList>
            <person name="Itoh H."/>
            <person name="Sugisawa Y."/>
            <person name="Mise K."/>
            <person name="Xu Z."/>
            <person name="Kuniyasu M."/>
            <person name="Ushijima N."/>
            <person name="Kawano K."/>
            <person name="Kobayashi E."/>
            <person name="Shiratori Y."/>
            <person name="Masuda Y."/>
            <person name="Senoo K."/>
        </authorList>
    </citation>
    <scope>NUCLEOTIDE SEQUENCE [LARGE SCALE GENOMIC DNA]</scope>
    <source>
        <strain evidence="8 9">Red804</strain>
    </source>
</reference>
<feature type="domain" description="Flagellar hook-associated protein 2 N-terminal" evidence="6">
    <location>
        <begin position="16"/>
        <end position="110"/>
    </location>
</feature>
<comment type="similarity">
    <text evidence="1 5">Belongs to the FliD family.</text>
</comment>
<dbReference type="EMBL" id="BSDE01000003">
    <property type="protein sequence ID" value="GLH73181.1"/>
    <property type="molecule type" value="Genomic_DNA"/>
</dbReference>
<evidence type="ECO:0000313" key="9">
    <source>
        <dbReference type="Proteomes" id="UP001165069"/>
    </source>
</evidence>
<keyword evidence="4 5" id="KW-0975">Bacterial flagellum</keyword>
<comment type="function">
    <text evidence="5">Required for morphogenesis and for the elongation of the flagellar filament by facilitating polymerization of the flagellin monomers at the tip of growing filament. Forms a capping structure, which prevents flagellin subunits (transported through the central channel of the flagellum) from leaking out without polymerization at the distal end.</text>
</comment>
<name>A0ABQ5QFS9_9BACT</name>